<dbReference type="Gene3D" id="1.20.5.1930">
    <property type="match status" value="1"/>
</dbReference>
<dbReference type="InterPro" id="IPR003018">
    <property type="entry name" value="GAF"/>
</dbReference>
<keyword evidence="16" id="KW-0411">Iron-sulfur</keyword>
<dbReference type="GO" id="GO:0005886">
    <property type="term" value="C:plasma membrane"/>
    <property type="evidence" value="ECO:0007669"/>
    <property type="project" value="UniProtKB-SubCell"/>
</dbReference>
<evidence type="ECO:0000256" key="11">
    <source>
        <dbReference type="ARBA" id="ARBA00022692"/>
    </source>
</evidence>
<evidence type="ECO:0000256" key="5">
    <source>
        <dbReference type="ARBA" id="ARBA00012438"/>
    </source>
</evidence>
<keyword evidence="11 20" id="KW-0812">Transmembrane</keyword>
<evidence type="ECO:0000256" key="15">
    <source>
        <dbReference type="ARBA" id="ARBA00023012"/>
    </source>
</evidence>
<dbReference type="Pfam" id="PF13185">
    <property type="entry name" value="GAF_2"/>
    <property type="match status" value="1"/>
</dbReference>
<evidence type="ECO:0000256" key="1">
    <source>
        <dbReference type="ARBA" id="ARBA00000085"/>
    </source>
</evidence>
<dbReference type="SMART" id="SM00065">
    <property type="entry name" value="GAF"/>
    <property type="match status" value="1"/>
</dbReference>
<evidence type="ECO:0000256" key="4">
    <source>
        <dbReference type="ARBA" id="ARBA00004651"/>
    </source>
</evidence>
<dbReference type="Gene3D" id="3.30.565.10">
    <property type="entry name" value="Histidine kinase-like ATPase, C-terminal domain"/>
    <property type="match status" value="1"/>
</dbReference>
<proteinExistence type="predicted"/>
<dbReference type="SMART" id="SM00387">
    <property type="entry name" value="HATPase_c"/>
    <property type="match status" value="1"/>
</dbReference>
<dbReference type="GO" id="GO:0000155">
    <property type="term" value="F:phosphorelay sensor kinase activity"/>
    <property type="evidence" value="ECO:0007669"/>
    <property type="project" value="InterPro"/>
</dbReference>
<dbReference type="Gene3D" id="3.30.450.40">
    <property type="match status" value="1"/>
</dbReference>
<comment type="cofactor">
    <cofactor evidence="2">
        <name>[4Fe-4S] cluster</name>
        <dbReference type="ChEBI" id="CHEBI:49883"/>
    </cofactor>
</comment>
<gene>
    <name evidence="23" type="ORF">AVDCRST_MAG43-110</name>
</gene>
<dbReference type="EMBL" id="CADCWI010000008">
    <property type="protein sequence ID" value="CAA9540800.1"/>
    <property type="molecule type" value="Genomic_DNA"/>
</dbReference>
<dbReference type="PANTHER" id="PTHR24421:SF37">
    <property type="entry name" value="SENSOR HISTIDINE KINASE NARS"/>
    <property type="match status" value="1"/>
</dbReference>
<keyword evidence="8" id="KW-0479">Metal-binding</keyword>
<keyword evidence="9" id="KW-0963">Cytoplasm</keyword>
<feature type="transmembrane region" description="Helical" evidence="20">
    <location>
        <begin position="78"/>
        <end position="100"/>
    </location>
</feature>
<dbReference type="InterPro" id="IPR029016">
    <property type="entry name" value="GAF-like_dom_sf"/>
</dbReference>
<evidence type="ECO:0000256" key="6">
    <source>
        <dbReference type="ARBA" id="ARBA00017322"/>
    </source>
</evidence>
<dbReference type="SUPFAM" id="SSF55781">
    <property type="entry name" value="GAF domain-like"/>
    <property type="match status" value="1"/>
</dbReference>
<organism evidence="23">
    <name type="scientific">uncultured Thermomicrobiales bacterium</name>
    <dbReference type="NCBI Taxonomy" id="1645740"/>
    <lineage>
        <taxon>Bacteria</taxon>
        <taxon>Pseudomonadati</taxon>
        <taxon>Thermomicrobiota</taxon>
        <taxon>Thermomicrobia</taxon>
        <taxon>Thermomicrobiales</taxon>
        <taxon>environmental samples</taxon>
    </lineage>
</organism>
<dbReference type="InterPro" id="IPR004358">
    <property type="entry name" value="Sig_transdc_His_kin-like_C"/>
</dbReference>
<dbReference type="AlphaFoldDB" id="A0A6J4U547"/>
<keyword evidence="7" id="KW-1003">Cell membrane</keyword>
<feature type="transmembrane region" description="Helical" evidence="20">
    <location>
        <begin position="136"/>
        <end position="159"/>
    </location>
</feature>
<dbReference type="Pfam" id="PF02518">
    <property type="entry name" value="HATPase_c"/>
    <property type="match status" value="1"/>
</dbReference>
<name>A0A6J4U547_9BACT</name>
<keyword evidence="12" id="KW-0418">Kinase</keyword>
<evidence type="ECO:0000256" key="18">
    <source>
        <dbReference type="ARBA" id="ARBA00024827"/>
    </source>
</evidence>
<evidence type="ECO:0000256" key="17">
    <source>
        <dbReference type="ARBA" id="ARBA00023136"/>
    </source>
</evidence>
<keyword evidence="8" id="KW-0004">4Fe-4S</keyword>
<sequence>MAIPAVQQPSFSRLQTWLVTNWPAAVWILAAVIINIAGAKLVPEFIRQTIALEDIPERDRAELRRALSILHLSPEHLAWFQVFTELVGTIVNMAIGWLLVRRAMRTGFACYLAFVLLALTNAEYPPSIAELLPGQPIAQTIIRLTTVIAIGGFFTLPFVFPDGRFVPRWTVLWGIYNHVGVFLFAFAPSLLPEGQPWIAVEAVTTLLTIVSIVYAVVYRYRIVSTPEQRRQTRWVMFGLVIAVPGFFLGDAMMRNISASPLGVACLLGFLLIMPVAFTLPPVTLGIAILHQRLFDIDVILNRTLVWLVMTIIVTGTYIGVVVGIGSLLGSVGNLLLSLLATGVVAVGFQPFSLRVQRLITRLLFGGRDDPYAVLARLGHHIEDSLNASDLLPQIVRTTAEALRLPYVALFLEQASGPELVALSGVAPQSTVRLPLTYQGRTVGALEVATRTPGEIFNPADRRLLEDLARQIGVAARTVSLATELQQSREQIVTSREEERRRLRRDLHDGLGAQLAGLIMQAGTARRSIRTDPDAAEQTLLDLREELRSAVVDVRRLVLGLRPPALDELGLIGALRARLERWDGGGTDADTALRVLLRAEGSFPPLRAATEVAAFRIAEEAVTNAVKHSRASSVTVTVWLRDDILHITVADDGIGLASPSDGTGMGFQSMRERATELGGTCIVTVGSDGHGTMVKATLPTAPRDGGHNSWNPSAF</sequence>
<keyword evidence="13 20" id="KW-1133">Transmembrane helix</keyword>
<keyword evidence="15" id="KW-0902">Two-component regulatory system</keyword>
<dbReference type="GO" id="GO:0051539">
    <property type="term" value="F:4 iron, 4 sulfur cluster binding"/>
    <property type="evidence" value="ECO:0007669"/>
    <property type="project" value="UniProtKB-KW"/>
</dbReference>
<dbReference type="EC" id="2.7.13.3" evidence="5"/>
<evidence type="ECO:0000256" key="2">
    <source>
        <dbReference type="ARBA" id="ARBA00001966"/>
    </source>
</evidence>
<evidence type="ECO:0000256" key="3">
    <source>
        <dbReference type="ARBA" id="ARBA00004496"/>
    </source>
</evidence>
<dbReference type="PANTHER" id="PTHR24421">
    <property type="entry name" value="NITRATE/NITRITE SENSOR PROTEIN NARX-RELATED"/>
    <property type="match status" value="1"/>
</dbReference>
<evidence type="ECO:0000256" key="8">
    <source>
        <dbReference type="ARBA" id="ARBA00022485"/>
    </source>
</evidence>
<feature type="domain" description="GAF" evidence="21">
    <location>
        <begin position="334"/>
        <end position="485"/>
    </location>
</feature>
<evidence type="ECO:0000259" key="22">
    <source>
        <dbReference type="SMART" id="SM00387"/>
    </source>
</evidence>
<feature type="transmembrane region" description="Helical" evidence="20">
    <location>
        <begin position="17"/>
        <end position="37"/>
    </location>
</feature>
<evidence type="ECO:0000256" key="14">
    <source>
        <dbReference type="ARBA" id="ARBA00023004"/>
    </source>
</evidence>
<feature type="domain" description="Histidine kinase/HSP90-like ATPase" evidence="22">
    <location>
        <begin position="608"/>
        <end position="701"/>
    </location>
</feature>
<protein>
    <recommendedName>
        <fullName evidence="6">Oxygen sensor histidine kinase NreB</fullName>
        <ecNumber evidence="5">2.7.13.3</ecNumber>
    </recommendedName>
    <alternativeName>
        <fullName evidence="19">Nitrogen regulation protein B</fullName>
    </alternativeName>
</protein>
<dbReference type="CDD" id="cd16917">
    <property type="entry name" value="HATPase_UhpB-NarQ-NarX-like"/>
    <property type="match status" value="1"/>
</dbReference>
<dbReference type="PRINTS" id="PR00344">
    <property type="entry name" value="BCTRLSENSOR"/>
</dbReference>
<reference evidence="23" key="1">
    <citation type="submission" date="2020-02" db="EMBL/GenBank/DDBJ databases">
        <authorList>
            <person name="Meier V. D."/>
        </authorList>
    </citation>
    <scope>NUCLEOTIDE SEQUENCE</scope>
    <source>
        <strain evidence="23">AVDCRST_MAG43</strain>
    </source>
</reference>
<keyword evidence="10" id="KW-0808">Transferase</keyword>
<evidence type="ECO:0000256" key="9">
    <source>
        <dbReference type="ARBA" id="ARBA00022490"/>
    </source>
</evidence>
<evidence type="ECO:0000256" key="10">
    <source>
        <dbReference type="ARBA" id="ARBA00022679"/>
    </source>
</evidence>
<accession>A0A6J4U547</accession>
<comment type="subcellular location">
    <subcellularLocation>
        <location evidence="4">Cell membrane</location>
        <topology evidence="4">Multi-pass membrane protein</topology>
    </subcellularLocation>
    <subcellularLocation>
        <location evidence="3">Cytoplasm</location>
    </subcellularLocation>
</comment>
<evidence type="ECO:0000256" key="12">
    <source>
        <dbReference type="ARBA" id="ARBA00022777"/>
    </source>
</evidence>
<evidence type="ECO:0000256" key="7">
    <source>
        <dbReference type="ARBA" id="ARBA00022475"/>
    </source>
</evidence>
<feature type="transmembrane region" description="Helical" evidence="20">
    <location>
        <begin position="304"/>
        <end position="328"/>
    </location>
</feature>
<dbReference type="SUPFAM" id="SSF55874">
    <property type="entry name" value="ATPase domain of HSP90 chaperone/DNA topoisomerase II/histidine kinase"/>
    <property type="match status" value="1"/>
</dbReference>
<feature type="transmembrane region" description="Helical" evidence="20">
    <location>
        <begin position="171"/>
        <end position="191"/>
    </location>
</feature>
<keyword evidence="17 20" id="KW-0472">Membrane</keyword>
<feature type="transmembrane region" description="Helical" evidence="20">
    <location>
        <begin position="261"/>
        <end position="284"/>
    </location>
</feature>
<evidence type="ECO:0000256" key="16">
    <source>
        <dbReference type="ARBA" id="ARBA00023014"/>
    </source>
</evidence>
<keyword evidence="14" id="KW-0408">Iron</keyword>
<feature type="transmembrane region" description="Helical" evidence="20">
    <location>
        <begin position="232"/>
        <end position="249"/>
    </location>
</feature>
<dbReference type="GO" id="GO:0005737">
    <property type="term" value="C:cytoplasm"/>
    <property type="evidence" value="ECO:0007669"/>
    <property type="project" value="UniProtKB-SubCell"/>
</dbReference>
<dbReference type="InterPro" id="IPR011712">
    <property type="entry name" value="Sig_transdc_His_kin_sub3_dim/P"/>
</dbReference>
<dbReference type="GO" id="GO:0046983">
    <property type="term" value="F:protein dimerization activity"/>
    <property type="evidence" value="ECO:0007669"/>
    <property type="project" value="InterPro"/>
</dbReference>
<dbReference type="InterPro" id="IPR036890">
    <property type="entry name" value="HATPase_C_sf"/>
</dbReference>
<comment type="catalytic activity">
    <reaction evidence="1">
        <text>ATP + protein L-histidine = ADP + protein N-phospho-L-histidine.</text>
        <dbReference type="EC" id="2.7.13.3"/>
    </reaction>
</comment>
<evidence type="ECO:0000256" key="20">
    <source>
        <dbReference type="SAM" id="Phobius"/>
    </source>
</evidence>
<evidence type="ECO:0000256" key="13">
    <source>
        <dbReference type="ARBA" id="ARBA00022989"/>
    </source>
</evidence>
<feature type="transmembrane region" description="Helical" evidence="20">
    <location>
        <begin position="107"/>
        <end position="124"/>
    </location>
</feature>
<evidence type="ECO:0000313" key="23">
    <source>
        <dbReference type="EMBL" id="CAA9540800.1"/>
    </source>
</evidence>
<dbReference type="Pfam" id="PF07730">
    <property type="entry name" value="HisKA_3"/>
    <property type="match status" value="1"/>
</dbReference>
<dbReference type="InterPro" id="IPR050482">
    <property type="entry name" value="Sensor_HK_TwoCompSys"/>
</dbReference>
<dbReference type="InterPro" id="IPR003594">
    <property type="entry name" value="HATPase_dom"/>
</dbReference>
<evidence type="ECO:0000256" key="19">
    <source>
        <dbReference type="ARBA" id="ARBA00030800"/>
    </source>
</evidence>
<evidence type="ECO:0000259" key="21">
    <source>
        <dbReference type="SMART" id="SM00065"/>
    </source>
</evidence>
<comment type="function">
    <text evidence="18">Member of the two-component regulatory system NreB/NreC involved in the control of dissimilatory nitrate/nitrite reduction in response to oxygen. NreB functions as a direct oxygen sensor histidine kinase which is autophosphorylated, in the absence of oxygen, probably at the conserved histidine residue, and transfers its phosphate group probably to a conserved aspartate residue of NreC. NreB/NreC activates the expression of the nitrate (narGHJI) and nitrite (nir) reductase operons, as well as the putative nitrate transporter gene narT.</text>
</comment>
<feature type="transmembrane region" description="Helical" evidence="20">
    <location>
        <begin position="197"/>
        <end position="220"/>
    </location>
</feature>